<dbReference type="CDD" id="cd00303">
    <property type="entry name" value="retropepsin_like"/>
    <property type="match status" value="1"/>
</dbReference>
<name>A0A7J9IBI6_9ROSI</name>
<gene>
    <name evidence="1" type="ORF">Gohar_003788</name>
</gene>
<evidence type="ECO:0000313" key="2">
    <source>
        <dbReference type="Proteomes" id="UP000593560"/>
    </source>
</evidence>
<dbReference type="GO" id="GO:0004190">
    <property type="term" value="F:aspartic-type endopeptidase activity"/>
    <property type="evidence" value="ECO:0007669"/>
    <property type="project" value="InterPro"/>
</dbReference>
<dbReference type="Pfam" id="PF13650">
    <property type="entry name" value="Asp_protease_2"/>
    <property type="match status" value="1"/>
</dbReference>
<comment type="caution">
    <text evidence="1">The sequence shown here is derived from an EMBL/GenBank/DDBJ whole genome shotgun (WGS) entry which is preliminary data.</text>
</comment>
<dbReference type="OrthoDB" id="1938670at2759"/>
<feature type="non-terminal residue" evidence="1">
    <location>
        <position position="1"/>
    </location>
</feature>
<dbReference type="InterPro" id="IPR021109">
    <property type="entry name" value="Peptidase_aspartic_dom_sf"/>
</dbReference>
<dbReference type="GO" id="GO:0006508">
    <property type="term" value="P:proteolysis"/>
    <property type="evidence" value="ECO:0007669"/>
    <property type="project" value="InterPro"/>
</dbReference>
<dbReference type="AlphaFoldDB" id="A0A7J9IBI6"/>
<dbReference type="SUPFAM" id="SSF50630">
    <property type="entry name" value="Acid proteases"/>
    <property type="match status" value="1"/>
</dbReference>
<dbReference type="Gene3D" id="2.40.70.10">
    <property type="entry name" value="Acid Proteases"/>
    <property type="match status" value="1"/>
</dbReference>
<dbReference type="InterPro" id="IPR001969">
    <property type="entry name" value="Aspartic_peptidase_AS"/>
</dbReference>
<evidence type="ECO:0000313" key="1">
    <source>
        <dbReference type="EMBL" id="MBA0819203.1"/>
    </source>
</evidence>
<sequence>MKRNYLKISSVSTIKRNDEPKEVKPIEKKTSMFNSMVLIPKKKNGGEELMFLDINIAGQKKSALVDTGASDLFISKKAAGKLGLLIKKLNRKIKTGKEEFEVIQLDDYDYVLGLNVLDRIQAALYPWADQIHIITSPVSGVRDRYEAYRFDCGADTFGKGGLCIGLRGKKNDTEPVGRSLSKFISNETEGLWAIRSQEAEAKVSKEVTTRLQDKLRGNQGNERVPSPQELARFKELLEKPVRLKPGWSDNENM</sequence>
<proteinExistence type="predicted"/>
<reference evidence="1 2" key="1">
    <citation type="journal article" date="2019" name="Genome Biol. Evol.">
        <title>Insights into the evolution of the New World diploid cottons (Gossypium, subgenus Houzingenia) based on genome sequencing.</title>
        <authorList>
            <person name="Grover C.E."/>
            <person name="Arick M.A. 2nd"/>
            <person name="Thrash A."/>
            <person name="Conover J.L."/>
            <person name="Sanders W.S."/>
            <person name="Peterson D.G."/>
            <person name="Frelichowski J.E."/>
            <person name="Scheffler J.A."/>
            <person name="Scheffler B.E."/>
            <person name="Wendel J.F."/>
        </authorList>
    </citation>
    <scope>NUCLEOTIDE SEQUENCE [LARGE SCALE GENOMIC DNA]</scope>
    <source>
        <strain evidence="1">0</strain>
        <tissue evidence="1">Leaf</tissue>
    </source>
</reference>
<dbReference type="EMBL" id="JABFAD010328293">
    <property type="protein sequence ID" value="MBA0819203.1"/>
    <property type="molecule type" value="Genomic_DNA"/>
</dbReference>
<protein>
    <submittedName>
        <fullName evidence="1">Uncharacterized protein</fullName>
    </submittedName>
</protein>
<dbReference type="PROSITE" id="PS00141">
    <property type="entry name" value="ASP_PROTEASE"/>
    <property type="match status" value="1"/>
</dbReference>
<organism evidence="1 2">
    <name type="scientific">Gossypium harknessii</name>
    <dbReference type="NCBI Taxonomy" id="34285"/>
    <lineage>
        <taxon>Eukaryota</taxon>
        <taxon>Viridiplantae</taxon>
        <taxon>Streptophyta</taxon>
        <taxon>Embryophyta</taxon>
        <taxon>Tracheophyta</taxon>
        <taxon>Spermatophyta</taxon>
        <taxon>Magnoliopsida</taxon>
        <taxon>eudicotyledons</taxon>
        <taxon>Gunneridae</taxon>
        <taxon>Pentapetalae</taxon>
        <taxon>rosids</taxon>
        <taxon>malvids</taxon>
        <taxon>Malvales</taxon>
        <taxon>Malvaceae</taxon>
        <taxon>Malvoideae</taxon>
        <taxon>Gossypium</taxon>
    </lineage>
</organism>
<dbReference type="Proteomes" id="UP000593560">
    <property type="component" value="Unassembled WGS sequence"/>
</dbReference>
<keyword evidence="2" id="KW-1185">Reference proteome</keyword>
<accession>A0A7J9IBI6</accession>